<dbReference type="PANTHER" id="PTHR11538">
    <property type="entry name" value="PHENYLALANYL-TRNA SYNTHETASE"/>
    <property type="match status" value="1"/>
</dbReference>
<dbReference type="CDD" id="cd00496">
    <property type="entry name" value="PheRS_alpha_core"/>
    <property type="match status" value="1"/>
</dbReference>
<dbReference type="KEGG" id="lfp:Y981_00670"/>
<dbReference type="NCBIfam" id="NF003210">
    <property type="entry name" value="PRK04172.1"/>
    <property type="match status" value="1"/>
</dbReference>
<reference evidence="13 14" key="2">
    <citation type="journal article" date="2015" name="Biomed. Res. Int.">
        <title>Effects of Arsenite Resistance on the Growth and Functional Gene Expression of Leptospirillum ferriphilum and Acidithiobacillus thiooxidans in Pure Culture and Coculture.</title>
        <authorList>
            <person name="Jiang H."/>
            <person name="Liang Y."/>
            <person name="Yin H."/>
            <person name="Xiao Y."/>
            <person name="Guo X."/>
            <person name="Xu Y."/>
            <person name="Hu Q."/>
            <person name="Liu H."/>
            <person name="Liu X."/>
        </authorList>
    </citation>
    <scope>NUCLEOTIDE SEQUENCE [LARGE SCALE GENOMIC DNA]</scope>
    <source>
        <strain evidence="13 14">YSK</strain>
    </source>
</reference>
<dbReference type="InterPro" id="IPR045864">
    <property type="entry name" value="aa-tRNA-synth_II/BPL/LPL"/>
</dbReference>
<evidence type="ECO:0000256" key="11">
    <source>
        <dbReference type="ARBA" id="ARBA00023146"/>
    </source>
</evidence>
<reference evidence="14" key="1">
    <citation type="submission" date="2014-02" db="EMBL/GenBank/DDBJ databases">
        <title>Complete genome sequence and comparative genomic analysis of the nitrogen-fixing bacterium Leptospirillum ferriphilum YSK.</title>
        <authorList>
            <person name="Guo X."/>
            <person name="Yin H."/>
            <person name="Liang Y."/>
            <person name="Hu Q."/>
            <person name="Ma L."/>
            <person name="Xiao Y."/>
            <person name="Zhang X."/>
            <person name="Qiu G."/>
            <person name="Liu X."/>
        </authorList>
    </citation>
    <scope>NUCLEOTIDE SEQUENCE [LARGE SCALE GENOMIC DNA]</scope>
    <source>
        <strain evidence="14">YSK</strain>
    </source>
</reference>
<evidence type="ECO:0000256" key="10">
    <source>
        <dbReference type="ARBA" id="ARBA00022917"/>
    </source>
</evidence>
<keyword evidence="4" id="KW-0963">Cytoplasm</keyword>
<accession>A0A059XS62</accession>
<organism evidence="13 14">
    <name type="scientific">Leptospirillum ferriphilum YSK</name>
    <dbReference type="NCBI Taxonomy" id="1441628"/>
    <lineage>
        <taxon>Bacteria</taxon>
        <taxon>Pseudomonadati</taxon>
        <taxon>Nitrospirota</taxon>
        <taxon>Nitrospiria</taxon>
        <taxon>Nitrospirales</taxon>
        <taxon>Nitrospiraceae</taxon>
        <taxon>Leptospirillum</taxon>
    </lineage>
</organism>
<dbReference type="GO" id="GO:0000049">
    <property type="term" value="F:tRNA binding"/>
    <property type="evidence" value="ECO:0007669"/>
    <property type="project" value="InterPro"/>
</dbReference>
<evidence type="ECO:0000256" key="1">
    <source>
        <dbReference type="ARBA" id="ARBA00004496"/>
    </source>
</evidence>
<evidence type="ECO:0000256" key="7">
    <source>
        <dbReference type="ARBA" id="ARBA00022741"/>
    </source>
</evidence>
<keyword evidence="5" id="KW-0436">Ligase</keyword>
<dbReference type="EMBL" id="CP007243">
    <property type="protein sequence ID" value="AIA29875.1"/>
    <property type="molecule type" value="Genomic_DNA"/>
</dbReference>
<keyword evidence="8" id="KW-0067">ATP-binding</keyword>
<dbReference type="HOGENOM" id="CLU_025086_2_2_0"/>
<dbReference type="AlphaFoldDB" id="A0A059XS62"/>
<protein>
    <recommendedName>
        <fullName evidence="3">phenylalanine--tRNA ligase</fullName>
        <ecNumber evidence="3">6.1.1.20</ecNumber>
    </recommendedName>
</protein>
<keyword evidence="9" id="KW-0460">Magnesium</keyword>
<evidence type="ECO:0000256" key="2">
    <source>
        <dbReference type="ARBA" id="ARBA00006703"/>
    </source>
</evidence>
<evidence type="ECO:0000256" key="5">
    <source>
        <dbReference type="ARBA" id="ARBA00022598"/>
    </source>
</evidence>
<dbReference type="SUPFAM" id="SSF55681">
    <property type="entry name" value="Class II aaRS and biotin synthetases"/>
    <property type="match status" value="1"/>
</dbReference>
<comment type="similarity">
    <text evidence="2">Belongs to the class-II aminoacyl-tRNA synthetase family. Phe-tRNA synthetase alpha subunit type 2 subfamily.</text>
</comment>
<name>A0A059XS62_9BACT</name>
<keyword evidence="6" id="KW-0479">Metal-binding</keyword>
<dbReference type="OrthoDB" id="9800719at2"/>
<evidence type="ECO:0000256" key="4">
    <source>
        <dbReference type="ARBA" id="ARBA00022490"/>
    </source>
</evidence>
<evidence type="ECO:0000256" key="3">
    <source>
        <dbReference type="ARBA" id="ARBA00012814"/>
    </source>
</evidence>
<proteinExistence type="inferred from homology"/>
<keyword evidence="11 13" id="KW-0030">Aminoacyl-tRNA synthetase</keyword>
<dbReference type="PROSITE" id="PS50862">
    <property type="entry name" value="AA_TRNA_LIGASE_II"/>
    <property type="match status" value="1"/>
</dbReference>
<dbReference type="NCBIfam" id="TIGR00468">
    <property type="entry name" value="pheS"/>
    <property type="match status" value="1"/>
</dbReference>
<dbReference type="InterPro" id="IPR002319">
    <property type="entry name" value="Phenylalanyl-tRNA_Synthase"/>
</dbReference>
<dbReference type="GO" id="GO:0006432">
    <property type="term" value="P:phenylalanyl-tRNA aminoacylation"/>
    <property type="evidence" value="ECO:0007669"/>
    <property type="project" value="InterPro"/>
</dbReference>
<comment type="subcellular location">
    <subcellularLocation>
        <location evidence="1">Cytoplasm</location>
    </subcellularLocation>
</comment>
<dbReference type="EC" id="6.1.1.20" evidence="3"/>
<dbReference type="Proteomes" id="UP000027059">
    <property type="component" value="Chromosome"/>
</dbReference>
<evidence type="ECO:0000313" key="14">
    <source>
        <dbReference type="Proteomes" id="UP000027059"/>
    </source>
</evidence>
<feature type="domain" description="Aminoacyl-transfer RNA synthetases class-II family profile" evidence="12">
    <location>
        <begin position="255"/>
        <end position="495"/>
    </location>
</feature>
<dbReference type="RefSeq" id="WP_014959890.1">
    <property type="nucleotide sequence ID" value="NZ_CP007243.1"/>
</dbReference>
<dbReference type="GO" id="GO:0005524">
    <property type="term" value="F:ATP binding"/>
    <property type="evidence" value="ECO:0007669"/>
    <property type="project" value="UniProtKB-KW"/>
</dbReference>
<keyword evidence="14" id="KW-1185">Reference proteome</keyword>
<dbReference type="GO" id="GO:0004826">
    <property type="term" value="F:phenylalanine-tRNA ligase activity"/>
    <property type="evidence" value="ECO:0007669"/>
    <property type="project" value="UniProtKB-EC"/>
</dbReference>
<dbReference type="Pfam" id="PF01409">
    <property type="entry name" value="tRNA-synt_2d"/>
    <property type="match status" value="1"/>
</dbReference>
<keyword evidence="10" id="KW-0648">Protein biosynthesis</keyword>
<evidence type="ECO:0000256" key="6">
    <source>
        <dbReference type="ARBA" id="ARBA00022723"/>
    </source>
</evidence>
<evidence type="ECO:0000256" key="8">
    <source>
        <dbReference type="ARBA" id="ARBA00022840"/>
    </source>
</evidence>
<keyword evidence="7" id="KW-0547">Nucleotide-binding</keyword>
<dbReference type="Gene3D" id="3.30.930.10">
    <property type="entry name" value="Bira Bifunctional Protein, Domain 2"/>
    <property type="match status" value="1"/>
</dbReference>
<evidence type="ECO:0000313" key="13">
    <source>
        <dbReference type="EMBL" id="AIA29875.1"/>
    </source>
</evidence>
<dbReference type="GO" id="GO:0005737">
    <property type="term" value="C:cytoplasm"/>
    <property type="evidence" value="ECO:0007669"/>
    <property type="project" value="UniProtKB-SubCell"/>
</dbReference>
<gene>
    <name evidence="13" type="ORF">Y981_00670</name>
</gene>
<dbReference type="PANTHER" id="PTHR11538:SF40">
    <property type="entry name" value="PHENYLALANINE--TRNA LIGASE ALPHA SUBUNIT"/>
    <property type="match status" value="1"/>
</dbReference>
<evidence type="ECO:0000259" key="12">
    <source>
        <dbReference type="PROSITE" id="PS50862"/>
    </source>
</evidence>
<dbReference type="InterPro" id="IPR006195">
    <property type="entry name" value="aa-tRNA-synth_II"/>
</dbReference>
<dbReference type="GO" id="GO:0046872">
    <property type="term" value="F:metal ion binding"/>
    <property type="evidence" value="ECO:0007669"/>
    <property type="project" value="UniProtKB-KW"/>
</dbReference>
<sequence>MSWNFHPLEITVLKALFKRPEGEREDLLQEEIRMDPGQFQMAAGWLKAKNLIEETILETRTEISLTEVGQQVLKEGFPEEWIVRKLRDDPSLTLDSLRKSVKDPAQISKAIGDLKEMGVLSILPGGHLKQAAPLPPSLERTYAIIRTLEDKSPLTLEDLSEADRELLGSFQRKRGKGKGILRFDVREVRHLSLRKGALSPEDIEIREDLLGPVTPEMIHNRSWKGGAFRPYSLETPPPRPMLGQSHPYREYLEEVRRQLVRLGFEEMTGPIVESEFWNMDTLFIPQTHPARDIHDIYFVRDPREVASLDKDILSRVRAVHAGEGETFGSRGWRQPFNEKQARRLLLRSQGTALSARKLASGPKIPGKYFALARCFRYEQVDQTHAVDFYQAEGIVVEEGASFRTLLGLLTLFAREVAGAREVHFKPAYFPFTEPSVEVHVKHPQLGWMELGGAGLFRPEVLRPLGVNTPVIAWGLGIDRMAMMRLGLSDIRDLFSGSLHTLQSMILSRAKNRQTNKQPL</sequence>
<dbReference type="InterPro" id="IPR004529">
    <property type="entry name" value="Phe-tRNA-synth_IIc_asu"/>
</dbReference>
<evidence type="ECO:0000256" key="9">
    <source>
        <dbReference type="ARBA" id="ARBA00022842"/>
    </source>
</evidence>